<keyword evidence="1" id="KW-0472">Membrane</keyword>
<proteinExistence type="predicted"/>
<dbReference type="STRING" id="531814.SAMN04487944_11198"/>
<dbReference type="AlphaFoldDB" id="A0A1H9SMY3"/>
<reference evidence="2 3" key="1">
    <citation type="submission" date="2016-10" db="EMBL/GenBank/DDBJ databases">
        <authorList>
            <person name="de Groot N.N."/>
        </authorList>
    </citation>
    <scope>NUCLEOTIDE SEQUENCE [LARGE SCALE GENOMIC DNA]</scope>
    <source>
        <strain evidence="2 3">CGMCC 1.7727</strain>
    </source>
</reference>
<organism evidence="2 3">
    <name type="scientific">Gracilibacillus ureilyticus</name>
    <dbReference type="NCBI Taxonomy" id="531814"/>
    <lineage>
        <taxon>Bacteria</taxon>
        <taxon>Bacillati</taxon>
        <taxon>Bacillota</taxon>
        <taxon>Bacilli</taxon>
        <taxon>Bacillales</taxon>
        <taxon>Bacillaceae</taxon>
        <taxon>Gracilibacillus</taxon>
    </lineage>
</organism>
<sequence length="150" mass="17757">MTVMMKRIIVIILFLSNPLIIQAIDRGYPFVIFDGKIYKVSEEHVNEEQIGRKIGQVTSNPDKNGHYYGNASNYYPIGTIYYEIKQMKTNEGISVYYDDKYMKAVFIEKAPFHWKNWFIPSMPYLFLLSLVVLYVVREEYRKQVLKKSSF</sequence>
<dbReference type="EMBL" id="FOGL01000011">
    <property type="protein sequence ID" value="SER86274.1"/>
    <property type="molecule type" value="Genomic_DNA"/>
</dbReference>
<evidence type="ECO:0000313" key="3">
    <source>
        <dbReference type="Proteomes" id="UP000199687"/>
    </source>
</evidence>
<feature type="transmembrane region" description="Helical" evidence="1">
    <location>
        <begin position="117"/>
        <end position="136"/>
    </location>
</feature>
<accession>A0A1H9SMY3</accession>
<gene>
    <name evidence="2" type="ORF">SAMN04487944_11198</name>
</gene>
<name>A0A1H9SMY3_9BACI</name>
<dbReference type="Proteomes" id="UP000199687">
    <property type="component" value="Unassembled WGS sequence"/>
</dbReference>
<evidence type="ECO:0000313" key="2">
    <source>
        <dbReference type="EMBL" id="SER86274.1"/>
    </source>
</evidence>
<keyword evidence="1" id="KW-1133">Transmembrane helix</keyword>
<keyword evidence="1" id="KW-0812">Transmembrane</keyword>
<evidence type="ECO:0000256" key="1">
    <source>
        <dbReference type="SAM" id="Phobius"/>
    </source>
</evidence>
<protein>
    <submittedName>
        <fullName evidence="2">Uncharacterized protein</fullName>
    </submittedName>
</protein>
<keyword evidence="3" id="KW-1185">Reference proteome</keyword>